<name>A0ABT0A8T3_9SPHN</name>
<accession>A0ABT0A8T3</accession>
<evidence type="ECO:0000313" key="2">
    <source>
        <dbReference type="EMBL" id="MCJ1959578.1"/>
    </source>
</evidence>
<feature type="chain" id="PRO_5047017751" description="DUF4892 domain-containing protein" evidence="1">
    <location>
        <begin position="25"/>
        <end position="202"/>
    </location>
</feature>
<evidence type="ECO:0008006" key="4">
    <source>
        <dbReference type="Google" id="ProtNLM"/>
    </source>
</evidence>
<protein>
    <recommendedName>
        <fullName evidence="4">DUF4892 domain-containing protein</fullName>
    </recommendedName>
</protein>
<evidence type="ECO:0000256" key="1">
    <source>
        <dbReference type="SAM" id="SignalP"/>
    </source>
</evidence>
<sequence>MRRNVMMGLAFVALASHGPMRAVAAEREVGDALEVRAALSDGLAGALRACRLWVLHPDTWAAGPEPFLKDVGLGDAMGQVRSVADVNQPPEAWREGNVYWRINSSPDAGYVLVVSHRMPICQVTGGGDADLQPSVGEVLASPEFAEAWREVDEATRGDMVSTTFVSREEPDFTMVLSRAAAPGARRDRVQVIASASFAPAGE</sequence>
<evidence type="ECO:0000313" key="3">
    <source>
        <dbReference type="Proteomes" id="UP001162802"/>
    </source>
</evidence>
<keyword evidence="3" id="KW-1185">Reference proteome</keyword>
<dbReference type="EMBL" id="JALHAT010000003">
    <property type="protein sequence ID" value="MCJ1959578.1"/>
    <property type="molecule type" value="Genomic_DNA"/>
</dbReference>
<organism evidence="2 3">
    <name type="scientific">Novosphingobium mangrovi</name>
    <name type="common">ex Hu et al. 2023</name>
    <dbReference type="NCBI Taxonomy" id="2930094"/>
    <lineage>
        <taxon>Bacteria</taxon>
        <taxon>Pseudomonadati</taxon>
        <taxon>Pseudomonadota</taxon>
        <taxon>Alphaproteobacteria</taxon>
        <taxon>Sphingomonadales</taxon>
        <taxon>Sphingomonadaceae</taxon>
        <taxon>Novosphingobium</taxon>
    </lineage>
</organism>
<proteinExistence type="predicted"/>
<comment type="caution">
    <text evidence="2">The sequence shown here is derived from an EMBL/GenBank/DDBJ whole genome shotgun (WGS) entry which is preliminary data.</text>
</comment>
<gene>
    <name evidence="2" type="ORF">MTR65_02635</name>
</gene>
<reference evidence="2" key="1">
    <citation type="submission" date="2022-03" db="EMBL/GenBank/DDBJ databases">
        <title>Identification of a novel bacterium isolated from mangrove sediments.</title>
        <authorList>
            <person name="Pan X."/>
        </authorList>
    </citation>
    <scope>NUCLEOTIDE SEQUENCE</scope>
    <source>
        <strain evidence="2">B2637</strain>
    </source>
</reference>
<dbReference type="RefSeq" id="WP_243796791.1">
    <property type="nucleotide sequence ID" value="NZ_JALHAT010000003.1"/>
</dbReference>
<dbReference type="Proteomes" id="UP001162802">
    <property type="component" value="Unassembled WGS sequence"/>
</dbReference>
<feature type="signal peptide" evidence="1">
    <location>
        <begin position="1"/>
        <end position="24"/>
    </location>
</feature>
<keyword evidence="1" id="KW-0732">Signal</keyword>